<dbReference type="GO" id="GO:1990904">
    <property type="term" value="C:ribonucleoprotein complex"/>
    <property type="evidence" value="ECO:0007669"/>
    <property type="project" value="UniProtKB-KW"/>
</dbReference>
<proteinExistence type="predicted"/>
<keyword evidence="7" id="KW-1185">Reference proteome</keyword>
<dbReference type="EMBL" id="BACD03000012">
    <property type="protein sequence ID" value="GAO47989.1"/>
    <property type="molecule type" value="Genomic_DNA"/>
</dbReference>
<name>A0A0E9NDS3_SAICN</name>
<dbReference type="SMART" id="SM00916">
    <property type="entry name" value="L51_S25_CI-B8"/>
    <property type="match status" value="1"/>
</dbReference>
<dbReference type="InterPro" id="IPR007741">
    <property type="entry name" value="Ribosomal_mL43/mS25/NADH_DH"/>
</dbReference>
<dbReference type="AlphaFoldDB" id="A0A0E9NDS3"/>
<organism evidence="6 7">
    <name type="scientific">Saitoella complicata (strain BCRC 22490 / CBS 7301 / JCM 7358 / NBRC 10748 / NRRL Y-17804)</name>
    <dbReference type="NCBI Taxonomy" id="698492"/>
    <lineage>
        <taxon>Eukaryota</taxon>
        <taxon>Fungi</taxon>
        <taxon>Dikarya</taxon>
        <taxon>Ascomycota</taxon>
        <taxon>Taphrinomycotina</taxon>
        <taxon>Taphrinomycotina incertae sedis</taxon>
        <taxon>Saitoella</taxon>
    </lineage>
</organism>
<dbReference type="Proteomes" id="UP000033140">
    <property type="component" value="Unassembled WGS sequence"/>
</dbReference>
<evidence type="ECO:0000313" key="6">
    <source>
        <dbReference type="EMBL" id="GAO47989.1"/>
    </source>
</evidence>
<dbReference type="OrthoDB" id="1696305at2759"/>
<evidence type="ECO:0000256" key="3">
    <source>
        <dbReference type="ARBA" id="ARBA00023128"/>
    </source>
</evidence>
<keyword evidence="4" id="KW-0687">Ribonucleoprotein</keyword>
<evidence type="ECO:0000256" key="4">
    <source>
        <dbReference type="ARBA" id="ARBA00023274"/>
    </source>
</evidence>
<dbReference type="STRING" id="698492.A0A0E9NDS3"/>
<dbReference type="RefSeq" id="XP_019021840.1">
    <property type="nucleotide sequence ID" value="XM_019168003.1"/>
</dbReference>
<reference evidence="6 7" key="1">
    <citation type="journal article" date="2011" name="J. Gen. Appl. Microbiol.">
        <title>Draft genome sequencing of the enigmatic yeast Saitoella complicata.</title>
        <authorList>
            <person name="Nishida H."/>
            <person name="Hamamoto M."/>
            <person name="Sugiyama J."/>
        </authorList>
    </citation>
    <scope>NUCLEOTIDE SEQUENCE [LARGE SCALE GENOMIC DNA]</scope>
    <source>
        <strain evidence="6 7">NRRL Y-17804</strain>
    </source>
</reference>
<protein>
    <recommendedName>
        <fullName evidence="5">Ribosomal protein/NADH dehydrogenase domain-containing protein</fullName>
    </recommendedName>
</protein>
<comment type="subcellular location">
    <subcellularLocation>
        <location evidence="1">Mitochondrion</location>
    </subcellularLocation>
</comment>
<reference evidence="6 7" key="3">
    <citation type="journal article" date="2015" name="Genome Announc.">
        <title>Draft Genome Sequence of the Archiascomycetous Yeast Saitoella complicata.</title>
        <authorList>
            <person name="Yamauchi K."/>
            <person name="Kondo S."/>
            <person name="Hamamoto M."/>
            <person name="Takahashi Y."/>
            <person name="Ogura Y."/>
            <person name="Hayashi T."/>
            <person name="Nishida H."/>
        </authorList>
    </citation>
    <scope>NUCLEOTIDE SEQUENCE [LARGE SCALE GENOMIC DNA]</scope>
    <source>
        <strain evidence="6 7">NRRL Y-17804</strain>
    </source>
</reference>
<dbReference type="SUPFAM" id="SSF52833">
    <property type="entry name" value="Thioredoxin-like"/>
    <property type="match status" value="1"/>
</dbReference>
<sequence length="130" mass="14506">MVARYKRVAEALRNIRVGPGAAVFSPQVKALSLTFRFENYAGQMGARVFFRENLPRIQYHNPTLPITVTRDHAKDNACKMIVTMADGTTQEISMLRKESSRICSELLSVAKATPYTEAEEPAKTKQTVTA</sequence>
<dbReference type="PANTHER" id="PTHR13274">
    <property type="entry name" value="MITOCHONDRIAL RIBOSOMAL PROTEIN S25"/>
    <property type="match status" value="1"/>
</dbReference>
<dbReference type="GO" id="GO:0005739">
    <property type="term" value="C:mitochondrion"/>
    <property type="evidence" value="ECO:0007669"/>
    <property type="project" value="UniProtKB-SubCell"/>
</dbReference>
<accession>A0A0E9NDS3</accession>
<keyword evidence="3" id="KW-0496">Mitochondrion</keyword>
<dbReference type="Gene3D" id="3.40.30.10">
    <property type="entry name" value="Glutaredoxin"/>
    <property type="match status" value="1"/>
</dbReference>
<evidence type="ECO:0000259" key="5">
    <source>
        <dbReference type="SMART" id="SM00916"/>
    </source>
</evidence>
<dbReference type="InterPro" id="IPR040049">
    <property type="entry name" value="Ribosomal_mS25/mL61"/>
</dbReference>
<reference evidence="6 7" key="2">
    <citation type="journal article" date="2014" name="J. Gen. Appl. Microbiol.">
        <title>The early diverging ascomycetous budding yeast Saitoella complicata has three histone deacetylases belonging to the Clr6, Hos2, and Rpd3 lineages.</title>
        <authorList>
            <person name="Nishida H."/>
            <person name="Matsumoto T."/>
            <person name="Kondo S."/>
            <person name="Hamamoto M."/>
            <person name="Yoshikawa H."/>
        </authorList>
    </citation>
    <scope>NUCLEOTIDE SEQUENCE [LARGE SCALE GENOMIC DNA]</scope>
    <source>
        <strain evidence="6 7">NRRL Y-17804</strain>
    </source>
</reference>
<evidence type="ECO:0000313" key="7">
    <source>
        <dbReference type="Proteomes" id="UP000033140"/>
    </source>
</evidence>
<evidence type="ECO:0000256" key="1">
    <source>
        <dbReference type="ARBA" id="ARBA00004173"/>
    </source>
</evidence>
<dbReference type="Pfam" id="PF05047">
    <property type="entry name" value="L51_S25_CI-B8"/>
    <property type="match status" value="1"/>
</dbReference>
<dbReference type="InterPro" id="IPR036249">
    <property type="entry name" value="Thioredoxin-like_sf"/>
</dbReference>
<dbReference type="GO" id="GO:0003735">
    <property type="term" value="F:structural constituent of ribosome"/>
    <property type="evidence" value="ECO:0007669"/>
    <property type="project" value="InterPro"/>
</dbReference>
<gene>
    <name evidence="6" type="ORF">G7K_2179-t1</name>
</gene>
<dbReference type="PANTHER" id="PTHR13274:SF2">
    <property type="entry name" value="SMALL RIBOSOMAL SUBUNIT PROTEIN MS25"/>
    <property type="match status" value="1"/>
</dbReference>
<evidence type="ECO:0000256" key="2">
    <source>
        <dbReference type="ARBA" id="ARBA00022980"/>
    </source>
</evidence>
<feature type="domain" description="Ribosomal protein/NADH dehydrogenase" evidence="5">
    <location>
        <begin position="38"/>
        <end position="113"/>
    </location>
</feature>
<keyword evidence="2" id="KW-0689">Ribosomal protein</keyword>
<dbReference type="OMA" id="FRECLPR"/>
<comment type="caution">
    <text evidence="6">The sequence shown here is derived from an EMBL/GenBank/DDBJ whole genome shotgun (WGS) entry which is preliminary data.</text>
</comment>
<dbReference type="GO" id="GO:0005840">
    <property type="term" value="C:ribosome"/>
    <property type="evidence" value="ECO:0007669"/>
    <property type="project" value="UniProtKB-KW"/>
</dbReference>